<dbReference type="Proteomes" id="UP000036681">
    <property type="component" value="Unplaced"/>
</dbReference>
<keyword evidence="1" id="KW-1185">Reference proteome</keyword>
<proteinExistence type="predicted"/>
<dbReference type="WBParaSite" id="ALUE_0000030401-mRNA-1">
    <property type="protein sequence ID" value="ALUE_0000030401-mRNA-1"/>
    <property type="gene ID" value="ALUE_0000030401"/>
</dbReference>
<protein>
    <submittedName>
        <fullName evidence="2">Ovule protein</fullName>
    </submittedName>
</protein>
<name>A0A0M3HFK9_ASCLU</name>
<dbReference type="AlphaFoldDB" id="A0A0M3HFK9"/>
<evidence type="ECO:0000313" key="2">
    <source>
        <dbReference type="WBParaSite" id="ALUE_0000030401-mRNA-1"/>
    </source>
</evidence>
<evidence type="ECO:0000313" key="1">
    <source>
        <dbReference type="Proteomes" id="UP000036681"/>
    </source>
</evidence>
<accession>A0A0M3HFK9</accession>
<reference evidence="2" key="1">
    <citation type="submission" date="2017-02" db="UniProtKB">
        <authorList>
            <consortium name="WormBaseParasite"/>
        </authorList>
    </citation>
    <scope>IDENTIFICATION</scope>
</reference>
<organism evidence="1 2">
    <name type="scientific">Ascaris lumbricoides</name>
    <name type="common">Giant roundworm</name>
    <dbReference type="NCBI Taxonomy" id="6252"/>
    <lineage>
        <taxon>Eukaryota</taxon>
        <taxon>Metazoa</taxon>
        <taxon>Ecdysozoa</taxon>
        <taxon>Nematoda</taxon>
        <taxon>Chromadorea</taxon>
        <taxon>Rhabditida</taxon>
        <taxon>Spirurina</taxon>
        <taxon>Ascaridomorpha</taxon>
        <taxon>Ascaridoidea</taxon>
        <taxon>Ascarididae</taxon>
        <taxon>Ascaris</taxon>
    </lineage>
</organism>
<sequence>MTSGDGYSLRNENKEVGGWASSLHGVWMYFGILIDKLPMNLKPTVESSEVYISFYCFCSRPRLPRYQNTQVSFLCENISQIVEYFGRIALEQMQCLIYSNCSALLSLWMRTHSRADERTNEFIDMD</sequence>